<protein>
    <recommendedName>
        <fullName evidence="1">hAT-like transposase RNase-H fold domain-containing protein</fullName>
    </recommendedName>
</protein>
<evidence type="ECO:0000259" key="1">
    <source>
        <dbReference type="Pfam" id="PF14372"/>
    </source>
</evidence>
<dbReference type="SUPFAM" id="SSF53098">
    <property type="entry name" value="Ribonuclease H-like"/>
    <property type="match status" value="1"/>
</dbReference>
<sequence>MDKMSTVPMDVPTMWNSTYTMLAVACKFKKVFGRMTDNEQFAAYFEEVDGSEKKKRVGSPVEKDWEKAQVFVNFLKRFHDTTLQLSATKTITSTMIWEEIVSMKIVIDEIMPDTIDPSLQEVAKRMESKFRKYWGDIERVNKLVFLGYILDPRYKLQMIAIHLGDMKFDATKIQSFVEGLKNCLVELYHAYKANFPSDTFRGIDGGDVDKELMEMYKNDPVKLNYHLKMSHIRKTQNQVYYQTKLTSTCRILL</sequence>
<dbReference type="OrthoDB" id="1732950at2759"/>
<dbReference type="GO" id="GO:0003677">
    <property type="term" value="F:DNA binding"/>
    <property type="evidence" value="ECO:0007669"/>
    <property type="project" value="InterPro"/>
</dbReference>
<organism evidence="2 3">
    <name type="scientific">Dorcoceras hygrometricum</name>
    <dbReference type="NCBI Taxonomy" id="472368"/>
    <lineage>
        <taxon>Eukaryota</taxon>
        <taxon>Viridiplantae</taxon>
        <taxon>Streptophyta</taxon>
        <taxon>Embryophyta</taxon>
        <taxon>Tracheophyta</taxon>
        <taxon>Spermatophyta</taxon>
        <taxon>Magnoliopsida</taxon>
        <taxon>eudicotyledons</taxon>
        <taxon>Gunneridae</taxon>
        <taxon>Pentapetalae</taxon>
        <taxon>asterids</taxon>
        <taxon>lamiids</taxon>
        <taxon>Lamiales</taxon>
        <taxon>Gesneriaceae</taxon>
        <taxon>Didymocarpoideae</taxon>
        <taxon>Trichosporeae</taxon>
        <taxon>Loxocarpinae</taxon>
        <taxon>Dorcoceras</taxon>
    </lineage>
</organism>
<dbReference type="InterPro" id="IPR012337">
    <property type="entry name" value="RNaseH-like_sf"/>
</dbReference>
<accession>A0A2Z7B7R5</accession>
<evidence type="ECO:0000313" key="3">
    <source>
        <dbReference type="Proteomes" id="UP000250235"/>
    </source>
</evidence>
<dbReference type="PANTHER" id="PTHR23272:SF187">
    <property type="entry name" value="AC9 TRANSPOSASE-RELATED"/>
    <property type="match status" value="1"/>
</dbReference>
<gene>
    <name evidence="2" type="ORF">F511_38740</name>
</gene>
<dbReference type="Proteomes" id="UP000250235">
    <property type="component" value="Unassembled WGS sequence"/>
</dbReference>
<reference evidence="2 3" key="1">
    <citation type="journal article" date="2015" name="Proc. Natl. Acad. Sci. U.S.A.">
        <title>The resurrection genome of Boea hygrometrica: A blueprint for survival of dehydration.</title>
        <authorList>
            <person name="Xiao L."/>
            <person name="Yang G."/>
            <person name="Zhang L."/>
            <person name="Yang X."/>
            <person name="Zhao S."/>
            <person name="Ji Z."/>
            <person name="Zhou Q."/>
            <person name="Hu M."/>
            <person name="Wang Y."/>
            <person name="Chen M."/>
            <person name="Xu Y."/>
            <person name="Jin H."/>
            <person name="Xiao X."/>
            <person name="Hu G."/>
            <person name="Bao F."/>
            <person name="Hu Y."/>
            <person name="Wan P."/>
            <person name="Li L."/>
            <person name="Deng X."/>
            <person name="Kuang T."/>
            <person name="Xiang C."/>
            <person name="Zhu J.K."/>
            <person name="Oliver M.J."/>
            <person name="He Y."/>
        </authorList>
    </citation>
    <scope>NUCLEOTIDE SEQUENCE [LARGE SCALE GENOMIC DNA]</scope>
    <source>
        <strain evidence="3">cv. XS01</strain>
    </source>
</reference>
<name>A0A2Z7B7R5_9LAMI</name>
<dbReference type="InterPro" id="IPR025525">
    <property type="entry name" value="hAT-like_transposase_RNase-H"/>
</dbReference>
<keyword evidence="3" id="KW-1185">Reference proteome</keyword>
<dbReference type="PANTHER" id="PTHR23272">
    <property type="entry name" value="BED FINGER-RELATED"/>
    <property type="match status" value="1"/>
</dbReference>
<feature type="domain" description="hAT-like transposase RNase-H fold" evidence="1">
    <location>
        <begin position="86"/>
        <end position="191"/>
    </location>
</feature>
<dbReference type="PROSITE" id="PS51257">
    <property type="entry name" value="PROKAR_LIPOPROTEIN"/>
    <property type="match status" value="1"/>
</dbReference>
<proteinExistence type="predicted"/>
<evidence type="ECO:0000313" key="2">
    <source>
        <dbReference type="EMBL" id="KZV27740.1"/>
    </source>
</evidence>
<dbReference type="EMBL" id="KV010326">
    <property type="protein sequence ID" value="KZV27740.1"/>
    <property type="molecule type" value="Genomic_DNA"/>
</dbReference>
<dbReference type="Pfam" id="PF14372">
    <property type="entry name" value="hAT-like_RNase-H"/>
    <property type="match status" value="1"/>
</dbReference>
<dbReference type="AlphaFoldDB" id="A0A2Z7B7R5"/>